<proteinExistence type="predicted"/>
<dbReference type="AlphaFoldDB" id="M5UAU7"/>
<sequence length="40" mass="4385">MSSSGLERSLRYRHLDRSVCSIGGEYNDCTPVVAKEAPTV</sequence>
<reference evidence="1 2" key="1">
    <citation type="journal article" date="2013" name="Mar. Genomics">
        <title>Expression of sulfatases in Rhodopirellula baltica and the diversity of sulfatases in the genus Rhodopirellula.</title>
        <authorList>
            <person name="Wegner C.E."/>
            <person name="Richter-Heitmann T."/>
            <person name="Klindworth A."/>
            <person name="Klockow C."/>
            <person name="Richter M."/>
            <person name="Achstetter T."/>
            <person name="Glockner F.O."/>
            <person name="Harder J."/>
        </authorList>
    </citation>
    <scope>NUCLEOTIDE SEQUENCE [LARGE SCALE GENOMIC DNA]</scope>
    <source>
        <strain evidence="1 2">SM41</strain>
    </source>
</reference>
<accession>M5UAU7</accession>
<dbReference type="PATRIC" id="fig|1263870.3.peg.173"/>
<name>M5UAU7_9BACT</name>
<dbReference type="Proteomes" id="UP000011885">
    <property type="component" value="Unassembled WGS sequence"/>
</dbReference>
<dbReference type="EMBL" id="ANOH01000008">
    <property type="protein sequence ID" value="EMI58424.1"/>
    <property type="molecule type" value="Genomic_DNA"/>
</dbReference>
<evidence type="ECO:0000313" key="1">
    <source>
        <dbReference type="EMBL" id="EMI58424.1"/>
    </source>
</evidence>
<protein>
    <submittedName>
        <fullName evidence="1">Uncharacterized protein</fullName>
    </submittedName>
</protein>
<comment type="caution">
    <text evidence="1">The sequence shown here is derived from an EMBL/GenBank/DDBJ whole genome shotgun (WGS) entry which is preliminary data.</text>
</comment>
<keyword evidence="2" id="KW-1185">Reference proteome</keyword>
<organism evidence="1 2">
    <name type="scientific">Rhodopirellula sallentina SM41</name>
    <dbReference type="NCBI Taxonomy" id="1263870"/>
    <lineage>
        <taxon>Bacteria</taxon>
        <taxon>Pseudomonadati</taxon>
        <taxon>Planctomycetota</taxon>
        <taxon>Planctomycetia</taxon>
        <taxon>Pirellulales</taxon>
        <taxon>Pirellulaceae</taxon>
        <taxon>Rhodopirellula</taxon>
    </lineage>
</organism>
<evidence type="ECO:0000313" key="2">
    <source>
        <dbReference type="Proteomes" id="UP000011885"/>
    </source>
</evidence>
<gene>
    <name evidence="1" type="ORF">RSSM_00151</name>
</gene>